<protein>
    <submittedName>
        <fullName evidence="1">Unannotated protein</fullName>
    </submittedName>
</protein>
<name>A0A6J7E1Q4_9ZZZZ</name>
<sequence length="92" mass="10296">MRSPGGVDCFEFITHEPVRHRRGARTAVAIDVHSEHPEFTHLADELAAKSLNFEVFIDLRLNPLEREFPGLVAPAELVRGEQCIESHDGFCG</sequence>
<proteinExistence type="predicted"/>
<dbReference type="EMBL" id="CAFBLO010000119">
    <property type="protein sequence ID" value="CAB4875928.1"/>
    <property type="molecule type" value="Genomic_DNA"/>
</dbReference>
<accession>A0A6J7E1Q4</accession>
<organism evidence="1">
    <name type="scientific">freshwater metagenome</name>
    <dbReference type="NCBI Taxonomy" id="449393"/>
    <lineage>
        <taxon>unclassified sequences</taxon>
        <taxon>metagenomes</taxon>
        <taxon>ecological metagenomes</taxon>
    </lineage>
</organism>
<gene>
    <name evidence="1" type="ORF">UFOPK3364_01014</name>
</gene>
<reference evidence="1" key="1">
    <citation type="submission" date="2020-05" db="EMBL/GenBank/DDBJ databases">
        <authorList>
            <person name="Chiriac C."/>
            <person name="Salcher M."/>
            <person name="Ghai R."/>
            <person name="Kavagutti S V."/>
        </authorList>
    </citation>
    <scope>NUCLEOTIDE SEQUENCE</scope>
</reference>
<evidence type="ECO:0000313" key="1">
    <source>
        <dbReference type="EMBL" id="CAB4875928.1"/>
    </source>
</evidence>
<dbReference type="AlphaFoldDB" id="A0A6J7E1Q4"/>